<reference evidence="19 20" key="1">
    <citation type="submission" date="2018-01" db="EMBL/GenBank/DDBJ databases">
        <title>The draft genome sequence of Cohaesibacter sp. H1304.</title>
        <authorList>
            <person name="Wang N.-N."/>
            <person name="Du Z.-J."/>
        </authorList>
    </citation>
    <scope>NUCLEOTIDE SEQUENCE [LARGE SCALE GENOMIC DNA]</scope>
    <source>
        <strain evidence="19 20">H1304</strain>
    </source>
</reference>
<dbReference type="PANTHER" id="PTHR22939">
    <property type="entry name" value="SERINE PROTEASE FAMILY S1C HTRA-RELATED"/>
    <property type="match status" value="1"/>
</dbReference>
<dbReference type="InterPro" id="IPR001940">
    <property type="entry name" value="Peptidase_S1C"/>
</dbReference>
<feature type="active site" description="Charge relay system" evidence="14">
    <location>
        <position position="134"/>
    </location>
</feature>
<comment type="catalytic activity">
    <reaction evidence="1">
        <text>Acts on substrates that are at least partially unfolded. The cleavage site P1 residue is normally between a pair of hydrophobic residues, such as Val-|-Val.</text>
        <dbReference type="EC" id="3.4.21.107"/>
    </reaction>
</comment>
<keyword evidence="6 19" id="KW-0645">Protease</keyword>
<dbReference type="Proteomes" id="UP000234881">
    <property type="component" value="Unassembled WGS sequence"/>
</dbReference>
<feature type="region of interest" description="Disordered" evidence="16">
    <location>
        <begin position="97"/>
        <end position="117"/>
    </location>
</feature>
<feature type="compositionally biased region" description="Basic and acidic residues" evidence="16">
    <location>
        <begin position="97"/>
        <end position="108"/>
    </location>
</feature>
<comment type="similarity">
    <text evidence="3">Belongs to the peptidase S1C family.</text>
</comment>
<dbReference type="GO" id="GO:0042597">
    <property type="term" value="C:periplasmic space"/>
    <property type="evidence" value="ECO:0007669"/>
    <property type="project" value="UniProtKB-SubCell"/>
</dbReference>
<dbReference type="InterPro" id="IPR011782">
    <property type="entry name" value="Pept_S1C_Do"/>
</dbReference>
<protein>
    <recommendedName>
        <fullName evidence="5">Probable periplasmic serine endoprotease DegP-like</fullName>
        <ecNumber evidence="4">3.4.21.107</ecNumber>
    </recommendedName>
    <alternativeName>
        <fullName evidence="13">Protease Do</fullName>
    </alternativeName>
</protein>
<evidence type="ECO:0000256" key="12">
    <source>
        <dbReference type="ARBA" id="ARBA00023016"/>
    </source>
</evidence>
<evidence type="ECO:0000256" key="2">
    <source>
        <dbReference type="ARBA" id="ARBA00004418"/>
    </source>
</evidence>
<evidence type="ECO:0000256" key="16">
    <source>
        <dbReference type="SAM" id="MobiDB-lite"/>
    </source>
</evidence>
<organism evidence="19 20">
    <name type="scientific">Cohaesibacter celericrescens</name>
    <dbReference type="NCBI Taxonomy" id="2067669"/>
    <lineage>
        <taxon>Bacteria</taxon>
        <taxon>Pseudomonadati</taxon>
        <taxon>Pseudomonadota</taxon>
        <taxon>Alphaproteobacteria</taxon>
        <taxon>Hyphomicrobiales</taxon>
        <taxon>Cohaesibacteraceae</taxon>
    </lineage>
</organism>
<dbReference type="GO" id="GO:0006508">
    <property type="term" value="P:proteolysis"/>
    <property type="evidence" value="ECO:0007669"/>
    <property type="project" value="UniProtKB-KW"/>
</dbReference>
<dbReference type="Pfam" id="PF13365">
    <property type="entry name" value="Trypsin_2"/>
    <property type="match status" value="1"/>
</dbReference>
<dbReference type="InterPro" id="IPR036034">
    <property type="entry name" value="PDZ_sf"/>
</dbReference>
<dbReference type="SUPFAM" id="SSF50156">
    <property type="entry name" value="PDZ domain-like"/>
    <property type="match status" value="2"/>
</dbReference>
<dbReference type="PRINTS" id="PR00834">
    <property type="entry name" value="PROTEASES2C"/>
</dbReference>
<evidence type="ECO:0000256" key="14">
    <source>
        <dbReference type="PIRSR" id="PIRSR611782-1"/>
    </source>
</evidence>
<dbReference type="CDD" id="cd10839">
    <property type="entry name" value="cpPDZ1_DegP-like"/>
    <property type="match status" value="1"/>
</dbReference>
<evidence type="ECO:0000256" key="15">
    <source>
        <dbReference type="PIRSR" id="PIRSR611782-2"/>
    </source>
</evidence>
<dbReference type="Gene3D" id="2.40.10.120">
    <property type="match status" value="1"/>
</dbReference>
<evidence type="ECO:0000259" key="18">
    <source>
        <dbReference type="PROSITE" id="PS50106"/>
    </source>
</evidence>
<feature type="signal peptide" evidence="17">
    <location>
        <begin position="1"/>
        <end position="29"/>
    </location>
</feature>
<feature type="binding site" evidence="15">
    <location>
        <begin position="236"/>
        <end position="238"/>
    </location>
    <ligand>
        <name>substrate</name>
    </ligand>
</feature>
<gene>
    <name evidence="19" type="ORF">C0081_12900</name>
</gene>
<proteinExistence type="inferred from homology"/>
<dbReference type="FunFam" id="2.40.10.120:FF:000007">
    <property type="entry name" value="Periplasmic serine endoprotease DegP-like"/>
    <property type="match status" value="1"/>
</dbReference>
<feature type="domain" description="PDZ" evidence="18">
    <location>
        <begin position="410"/>
        <end position="457"/>
    </location>
</feature>
<evidence type="ECO:0000256" key="5">
    <source>
        <dbReference type="ARBA" id="ARBA00013958"/>
    </source>
</evidence>
<evidence type="ECO:0000256" key="10">
    <source>
        <dbReference type="ARBA" id="ARBA00022801"/>
    </source>
</evidence>
<dbReference type="AlphaFoldDB" id="A0A2N5XRK4"/>
<dbReference type="SMART" id="SM00228">
    <property type="entry name" value="PDZ"/>
    <property type="match status" value="2"/>
</dbReference>
<evidence type="ECO:0000256" key="11">
    <source>
        <dbReference type="ARBA" id="ARBA00022825"/>
    </source>
</evidence>
<sequence>MLLASTLCLGVVAGATIPTLLTGSPSAQAKAVEVTSPAKPVDFSGVVKAVKPAVVSVQVKTKISTPSSSQSLGIPGFPEFKDLPKDHPFNRFFRRFGEETPQEGEKQPSRPRYGQSQGSGFFISEDGLVVTNHHVVDSGSEFTLVMDDGTELKADLVGSDEKSDLALLKVQDSDRTFEYVKFAEELPAVGEWVLAVGNPFGLGGSVTAGIVSAHGRDINARNYESFIQIDAAVNKGNSGGPTFNLKGEVIGVNTAIFSPSGGNVGIAFAIPSEVAQDVVADLQDGGKVKRGWLGVHIQNVTEDIADSLGLAEAAGAMVTHTDESAPAFKSGVQIGDIILAVEDNPVKNTRELARLIGRADPDSDVELTIWREDREIKIEVHLGLFPDQASISEQKQIEPAKPIAPAEVEEFGLELQVSPDEEGVVITSINPDSVAAEKGLVQGDVIQSVAGKKVDSIKQLRQQIAEAKDGSRKTILMRVKTQNGIRFVALPLKKS</sequence>
<dbReference type="SUPFAM" id="SSF50494">
    <property type="entry name" value="Trypsin-like serine proteases"/>
    <property type="match status" value="1"/>
</dbReference>
<evidence type="ECO:0000256" key="6">
    <source>
        <dbReference type="ARBA" id="ARBA00022670"/>
    </source>
</evidence>
<evidence type="ECO:0000313" key="20">
    <source>
        <dbReference type="Proteomes" id="UP000234881"/>
    </source>
</evidence>
<dbReference type="Pfam" id="PF00595">
    <property type="entry name" value="PDZ"/>
    <property type="match status" value="1"/>
</dbReference>
<evidence type="ECO:0000256" key="13">
    <source>
        <dbReference type="ARBA" id="ARBA00032850"/>
    </source>
</evidence>
<keyword evidence="9" id="KW-0574">Periplasm</keyword>
<accession>A0A2N5XRK4</accession>
<evidence type="ECO:0000313" key="19">
    <source>
        <dbReference type="EMBL" id="PLW77095.1"/>
    </source>
</evidence>
<dbReference type="Pfam" id="PF13180">
    <property type="entry name" value="PDZ_2"/>
    <property type="match status" value="1"/>
</dbReference>
<name>A0A2N5XRK4_9HYPH</name>
<dbReference type="NCBIfam" id="TIGR02037">
    <property type="entry name" value="degP_htrA_DO"/>
    <property type="match status" value="1"/>
</dbReference>
<feature type="active site" description="Charge relay system" evidence="14">
    <location>
        <position position="238"/>
    </location>
</feature>
<feature type="binding site" evidence="15">
    <location>
        <position position="164"/>
    </location>
    <ligand>
        <name>substrate</name>
    </ligand>
</feature>
<dbReference type="PANTHER" id="PTHR22939:SF130">
    <property type="entry name" value="PERIPLASMIC SERINE ENDOPROTEASE DEGP-LIKE-RELATED"/>
    <property type="match status" value="1"/>
</dbReference>
<keyword evidence="20" id="KW-1185">Reference proteome</keyword>
<dbReference type="GO" id="GO:0004252">
    <property type="term" value="F:serine-type endopeptidase activity"/>
    <property type="evidence" value="ECO:0007669"/>
    <property type="project" value="InterPro"/>
</dbReference>
<evidence type="ECO:0000256" key="3">
    <source>
        <dbReference type="ARBA" id="ARBA00010541"/>
    </source>
</evidence>
<feature type="binding site" evidence="15">
    <location>
        <position position="134"/>
    </location>
    <ligand>
        <name>substrate</name>
    </ligand>
</feature>
<dbReference type="Gene3D" id="2.30.42.10">
    <property type="match status" value="2"/>
</dbReference>
<keyword evidence="11" id="KW-0720">Serine protease</keyword>
<comment type="caution">
    <text evidence="19">The sequence shown here is derived from an EMBL/GenBank/DDBJ whole genome shotgun (WGS) entry which is preliminary data.</text>
</comment>
<dbReference type="InterPro" id="IPR001478">
    <property type="entry name" value="PDZ"/>
</dbReference>
<comment type="subcellular location">
    <subcellularLocation>
        <location evidence="2">Periplasm</location>
    </subcellularLocation>
</comment>
<feature type="active site" description="Charge relay system" evidence="14">
    <location>
        <position position="164"/>
    </location>
</feature>
<evidence type="ECO:0000256" key="9">
    <source>
        <dbReference type="ARBA" id="ARBA00022764"/>
    </source>
</evidence>
<dbReference type="PROSITE" id="PS50106">
    <property type="entry name" value="PDZ"/>
    <property type="match status" value="2"/>
</dbReference>
<dbReference type="OrthoDB" id="9758917at2"/>
<evidence type="ECO:0000256" key="17">
    <source>
        <dbReference type="SAM" id="SignalP"/>
    </source>
</evidence>
<evidence type="ECO:0000256" key="7">
    <source>
        <dbReference type="ARBA" id="ARBA00022729"/>
    </source>
</evidence>
<keyword evidence="12" id="KW-0346">Stress response</keyword>
<keyword evidence="10" id="KW-0378">Hydrolase</keyword>
<dbReference type="InterPro" id="IPR009003">
    <property type="entry name" value="Peptidase_S1_PA"/>
</dbReference>
<evidence type="ECO:0000256" key="8">
    <source>
        <dbReference type="ARBA" id="ARBA00022737"/>
    </source>
</evidence>
<evidence type="ECO:0000256" key="4">
    <source>
        <dbReference type="ARBA" id="ARBA00013035"/>
    </source>
</evidence>
<evidence type="ECO:0000256" key="1">
    <source>
        <dbReference type="ARBA" id="ARBA00001772"/>
    </source>
</evidence>
<keyword evidence="7 17" id="KW-0732">Signal</keyword>
<dbReference type="EC" id="3.4.21.107" evidence="4"/>
<keyword evidence="8" id="KW-0677">Repeat</keyword>
<feature type="chain" id="PRO_5039277985" description="Probable periplasmic serine endoprotease DegP-like" evidence="17">
    <location>
        <begin position="30"/>
        <end position="495"/>
    </location>
</feature>
<dbReference type="EMBL" id="PKUQ01000022">
    <property type="protein sequence ID" value="PLW77095.1"/>
    <property type="molecule type" value="Genomic_DNA"/>
</dbReference>
<feature type="domain" description="PDZ" evidence="18">
    <location>
        <begin position="294"/>
        <end position="348"/>
    </location>
</feature>